<evidence type="ECO:0000256" key="1">
    <source>
        <dbReference type="ARBA" id="ARBA00004141"/>
    </source>
</evidence>
<evidence type="ECO:0000259" key="7">
    <source>
        <dbReference type="Pfam" id="PF20684"/>
    </source>
</evidence>
<comment type="subcellular location">
    <subcellularLocation>
        <location evidence="1">Membrane</location>
        <topology evidence="1">Multi-pass membrane protein</topology>
    </subcellularLocation>
</comment>
<keyword evidence="4 6" id="KW-0472">Membrane</keyword>
<keyword evidence="2 6" id="KW-0812">Transmembrane</keyword>
<evidence type="ECO:0000313" key="8">
    <source>
        <dbReference type="EMBL" id="KAF4980531.1"/>
    </source>
</evidence>
<feature type="transmembrane region" description="Helical" evidence="6">
    <location>
        <begin position="91"/>
        <end position="108"/>
    </location>
</feature>
<evidence type="ECO:0000256" key="5">
    <source>
        <dbReference type="ARBA" id="ARBA00038359"/>
    </source>
</evidence>
<comment type="caution">
    <text evidence="8">The sequence shown here is derived from an EMBL/GenBank/DDBJ whole genome shotgun (WGS) entry which is preliminary data.</text>
</comment>
<sequence>MAIPTPGPVAILVSQWCLIVLATAVIAARLYLRLRIQHRRLLSSDIIMCAAWVSAILTAVLGPIFASMGAFNPDVSTTFNGYEGDVEDLELVLKAALLAVYLQVFPEFMVKRRIFLWATIAFVATSYVITIVLLFVICLPLERNWTLDPLKSCPASAYATTFQVGWGLHFLGDLLVFILPWLIVPAFNVKRALQLGIYFTFLVGTINIAFCLVRFVTIQKAGEDYTISLSTISTAPLFSVSGSSADRHVRMTVLWSTLDMNVGLVVACLPSLRPYFGSRSNSAYPSEESHVISTPGRPSEGGSTMLKIKNFRFQRDIEESSGSTCPRTQRDPSLTYTGTTINLWEDGNRDNVSDIELLQMRLPKQ</sequence>
<dbReference type="GO" id="GO:0016020">
    <property type="term" value="C:membrane"/>
    <property type="evidence" value="ECO:0007669"/>
    <property type="project" value="UniProtKB-SubCell"/>
</dbReference>
<evidence type="ECO:0000256" key="4">
    <source>
        <dbReference type="ARBA" id="ARBA00023136"/>
    </source>
</evidence>
<reference evidence="8" key="1">
    <citation type="journal article" date="2020" name="BMC Genomics">
        <title>Correction to: Identification and distribution of gene clusters required for synthesis of sphingolipid metabolism inhibitors in diverse species of the filamentous fungus Fusarium.</title>
        <authorList>
            <person name="Kim H.S."/>
            <person name="Lohmar J.M."/>
            <person name="Busman M."/>
            <person name="Brown D.W."/>
            <person name="Naumann T.A."/>
            <person name="Divon H.H."/>
            <person name="Lysoe E."/>
            <person name="Uhlig S."/>
            <person name="Proctor R.H."/>
        </authorList>
    </citation>
    <scope>NUCLEOTIDE SEQUENCE</scope>
    <source>
        <strain evidence="8">NRRL 22465</strain>
    </source>
</reference>
<keyword evidence="9" id="KW-1185">Reference proteome</keyword>
<feature type="domain" description="Rhodopsin" evidence="7">
    <location>
        <begin position="28"/>
        <end position="276"/>
    </location>
</feature>
<keyword evidence="3 6" id="KW-1133">Transmembrane helix</keyword>
<accession>A0A8H4XMJ6</accession>
<feature type="transmembrane region" description="Helical" evidence="6">
    <location>
        <begin position="12"/>
        <end position="34"/>
    </location>
</feature>
<proteinExistence type="inferred from homology"/>
<dbReference type="Proteomes" id="UP000635477">
    <property type="component" value="Unassembled WGS sequence"/>
</dbReference>
<dbReference type="PANTHER" id="PTHR33048">
    <property type="entry name" value="PTH11-LIKE INTEGRAL MEMBRANE PROTEIN (AFU_ORTHOLOGUE AFUA_5G11245)"/>
    <property type="match status" value="1"/>
</dbReference>
<evidence type="ECO:0000256" key="2">
    <source>
        <dbReference type="ARBA" id="ARBA00022692"/>
    </source>
</evidence>
<protein>
    <recommendedName>
        <fullName evidence="7">Rhodopsin domain-containing protein</fullName>
    </recommendedName>
</protein>
<dbReference type="EMBL" id="JABEYC010000223">
    <property type="protein sequence ID" value="KAF4980531.1"/>
    <property type="molecule type" value="Genomic_DNA"/>
</dbReference>
<dbReference type="OrthoDB" id="444631at2759"/>
<dbReference type="InterPro" id="IPR052337">
    <property type="entry name" value="SAT4-like"/>
</dbReference>
<feature type="transmembrane region" description="Helical" evidence="6">
    <location>
        <begin position="157"/>
        <end position="183"/>
    </location>
</feature>
<feature type="transmembrane region" description="Helical" evidence="6">
    <location>
        <begin position="46"/>
        <end position="71"/>
    </location>
</feature>
<dbReference type="Pfam" id="PF20684">
    <property type="entry name" value="Fung_rhodopsin"/>
    <property type="match status" value="1"/>
</dbReference>
<name>A0A8H4XMJ6_9HYPO</name>
<feature type="transmembrane region" description="Helical" evidence="6">
    <location>
        <begin position="195"/>
        <end position="216"/>
    </location>
</feature>
<comment type="similarity">
    <text evidence="5">Belongs to the SAT4 family.</text>
</comment>
<reference evidence="8" key="2">
    <citation type="submission" date="2020-05" db="EMBL/GenBank/DDBJ databases">
        <authorList>
            <person name="Kim H.-S."/>
            <person name="Proctor R.H."/>
            <person name="Brown D.W."/>
        </authorList>
    </citation>
    <scope>NUCLEOTIDE SEQUENCE</scope>
    <source>
        <strain evidence="8">NRRL 22465</strain>
    </source>
</reference>
<dbReference type="InterPro" id="IPR049326">
    <property type="entry name" value="Rhodopsin_dom_fungi"/>
</dbReference>
<evidence type="ECO:0000313" key="9">
    <source>
        <dbReference type="Proteomes" id="UP000635477"/>
    </source>
</evidence>
<organism evidence="8 9">
    <name type="scientific">Fusarium zealandicum</name>
    <dbReference type="NCBI Taxonomy" id="1053134"/>
    <lineage>
        <taxon>Eukaryota</taxon>
        <taxon>Fungi</taxon>
        <taxon>Dikarya</taxon>
        <taxon>Ascomycota</taxon>
        <taxon>Pezizomycotina</taxon>
        <taxon>Sordariomycetes</taxon>
        <taxon>Hypocreomycetidae</taxon>
        <taxon>Hypocreales</taxon>
        <taxon>Nectriaceae</taxon>
        <taxon>Fusarium</taxon>
        <taxon>Fusarium staphyleae species complex</taxon>
    </lineage>
</organism>
<gene>
    <name evidence="8" type="ORF">FZEAL_3466</name>
</gene>
<evidence type="ECO:0000256" key="6">
    <source>
        <dbReference type="SAM" id="Phobius"/>
    </source>
</evidence>
<dbReference type="PANTHER" id="PTHR33048:SF92">
    <property type="entry name" value="INTEGRAL MEMBRANE PROTEIN"/>
    <property type="match status" value="1"/>
</dbReference>
<dbReference type="AlphaFoldDB" id="A0A8H4XMJ6"/>
<feature type="transmembrane region" description="Helical" evidence="6">
    <location>
        <begin position="115"/>
        <end position="137"/>
    </location>
</feature>
<evidence type="ECO:0000256" key="3">
    <source>
        <dbReference type="ARBA" id="ARBA00022989"/>
    </source>
</evidence>